<accession>A0A8X6NEZ5</accession>
<evidence type="ECO:0000313" key="2">
    <source>
        <dbReference type="Proteomes" id="UP000887013"/>
    </source>
</evidence>
<gene>
    <name evidence="1" type="ORF">NPIL_371641</name>
</gene>
<proteinExistence type="predicted"/>
<comment type="caution">
    <text evidence="1">The sequence shown here is derived from an EMBL/GenBank/DDBJ whole genome shotgun (WGS) entry which is preliminary data.</text>
</comment>
<dbReference type="Proteomes" id="UP000887013">
    <property type="component" value="Unassembled WGS sequence"/>
</dbReference>
<reference evidence="1" key="1">
    <citation type="submission" date="2020-08" db="EMBL/GenBank/DDBJ databases">
        <title>Multicomponent nature underlies the extraordinary mechanical properties of spider dragline silk.</title>
        <authorList>
            <person name="Kono N."/>
            <person name="Nakamura H."/>
            <person name="Mori M."/>
            <person name="Yoshida Y."/>
            <person name="Ohtoshi R."/>
            <person name="Malay A.D."/>
            <person name="Moran D.A.P."/>
            <person name="Tomita M."/>
            <person name="Numata K."/>
            <person name="Arakawa K."/>
        </authorList>
    </citation>
    <scope>NUCLEOTIDE SEQUENCE</scope>
</reference>
<organism evidence="1 2">
    <name type="scientific">Nephila pilipes</name>
    <name type="common">Giant wood spider</name>
    <name type="synonym">Nephila maculata</name>
    <dbReference type="NCBI Taxonomy" id="299642"/>
    <lineage>
        <taxon>Eukaryota</taxon>
        <taxon>Metazoa</taxon>
        <taxon>Ecdysozoa</taxon>
        <taxon>Arthropoda</taxon>
        <taxon>Chelicerata</taxon>
        <taxon>Arachnida</taxon>
        <taxon>Araneae</taxon>
        <taxon>Araneomorphae</taxon>
        <taxon>Entelegynae</taxon>
        <taxon>Araneoidea</taxon>
        <taxon>Nephilidae</taxon>
        <taxon>Nephila</taxon>
    </lineage>
</organism>
<dbReference type="EMBL" id="BMAW01057296">
    <property type="protein sequence ID" value="GFT09990.1"/>
    <property type="molecule type" value="Genomic_DNA"/>
</dbReference>
<evidence type="ECO:0000313" key="1">
    <source>
        <dbReference type="EMBL" id="GFT09990.1"/>
    </source>
</evidence>
<name>A0A8X6NEZ5_NEPPI</name>
<dbReference type="AlphaFoldDB" id="A0A8X6NEZ5"/>
<sequence length="36" mass="4124">MLTVFNSSKCMRQIIFEGRMFLSLMIDVGAIHAYSI</sequence>
<protein>
    <submittedName>
        <fullName evidence="1">Uncharacterized protein</fullName>
    </submittedName>
</protein>
<keyword evidence="2" id="KW-1185">Reference proteome</keyword>
<feature type="non-terminal residue" evidence="1">
    <location>
        <position position="1"/>
    </location>
</feature>